<reference evidence="3 4" key="1">
    <citation type="submission" date="2016-10" db="EMBL/GenBank/DDBJ databases">
        <authorList>
            <person name="de Groot N.N."/>
        </authorList>
    </citation>
    <scope>NUCLEOTIDE SEQUENCE [LARGE SCALE GENOMIC DNA]</scope>
    <source>
        <strain evidence="3 4">CGMCC 1.3442</strain>
    </source>
</reference>
<dbReference type="STRING" id="237069.SAMN05216498_1910"/>
<feature type="transmembrane region" description="Helical" evidence="1">
    <location>
        <begin position="345"/>
        <end position="363"/>
    </location>
</feature>
<dbReference type="OrthoDB" id="5351773at2"/>
<evidence type="ECO:0000256" key="1">
    <source>
        <dbReference type="SAM" id="Phobius"/>
    </source>
</evidence>
<evidence type="ECO:0000313" key="4">
    <source>
        <dbReference type="Proteomes" id="UP000199334"/>
    </source>
</evidence>
<feature type="transmembrane region" description="Helical" evidence="1">
    <location>
        <begin position="215"/>
        <end position="232"/>
    </location>
</feature>
<dbReference type="Proteomes" id="UP000199334">
    <property type="component" value="Unassembled WGS sequence"/>
</dbReference>
<evidence type="ECO:0000313" key="3">
    <source>
        <dbReference type="EMBL" id="SDN26900.1"/>
    </source>
</evidence>
<name>A0A1G9ZZZ5_9BACI</name>
<organism evidence="3 4">
    <name type="scientific">Tenuibacillus multivorans</name>
    <dbReference type="NCBI Taxonomy" id="237069"/>
    <lineage>
        <taxon>Bacteria</taxon>
        <taxon>Bacillati</taxon>
        <taxon>Bacillota</taxon>
        <taxon>Bacilli</taxon>
        <taxon>Bacillales</taxon>
        <taxon>Bacillaceae</taxon>
        <taxon>Tenuibacillus</taxon>
    </lineage>
</organism>
<dbReference type="EMBL" id="FNIG01000003">
    <property type="protein sequence ID" value="SDN26900.1"/>
    <property type="molecule type" value="Genomic_DNA"/>
</dbReference>
<keyword evidence="1" id="KW-0472">Membrane</keyword>
<proteinExistence type="predicted"/>
<feature type="transmembrane region" description="Helical" evidence="1">
    <location>
        <begin position="244"/>
        <end position="263"/>
    </location>
</feature>
<dbReference type="RefSeq" id="WP_093856364.1">
    <property type="nucleotide sequence ID" value="NZ_BJVZ01000024.1"/>
</dbReference>
<feature type="transmembrane region" description="Helical" evidence="1">
    <location>
        <begin position="193"/>
        <end position="209"/>
    </location>
</feature>
<protein>
    <submittedName>
        <fullName evidence="3">Uncharacterized membrane protein</fullName>
    </submittedName>
</protein>
<feature type="transmembrane region" description="Helical" evidence="1">
    <location>
        <begin position="169"/>
        <end position="186"/>
    </location>
</feature>
<feature type="transmembrane region" description="Helical" evidence="1">
    <location>
        <begin position="370"/>
        <end position="386"/>
    </location>
</feature>
<evidence type="ECO:0000259" key="2">
    <source>
        <dbReference type="Pfam" id="PF09925"/>
    </source>
</evidence>
<gene>
    <name evidence="3" type="ORF">SAMN05216498_1910</name>
</gene>
<sequence length="401" mass="47037">MKRIKLIEESKQWVEDGIISQEQRDQIINRYEEKDQLSLIFFFSALLIGLACLTFVAANWQMIPDTFRMIIIISFLIGFYGIGELFHRREHYTYSVFCYVVALAIFGSGIFLTGQMYHYSMNNVFAFIVWGIAAYLLYLSRPHTFILFTGLVIVSVGQIYGLINMHDFDWLLFGIFMVGYGAIVFIKKQSSIAWLFAIAYMVQLIGYSLEHIDDYYWLMIFGLVLYVIGTYVKDYNISRPFQSVSLTFMFVLTIIQSFIYDFAYARDEFSSHFMFYIILTILLGLAIYLTLKNEHRYKLYQLVLFFPVFILVEIASFLAYVVLFLFSVSKILEGYHEIDRRTVRLGTGAFLVSTFIVYLQLAWDFLDKSLFFLVGGIILFLIGFFLERHRKEFVSQKREDV</sequence>
<feature type="transmembrane region" description="Helical" evidence="1">
    <location>
        <begin position="39"/>
        <end position="60"/>
    </location>
</feature>
<feature type="domain" description="DUF2157" evidence="2">
    <location>
        <begin position="12"/>
        <end position="142"/>
    </location>
</feature>
<accession>A0A1G9ZZZ5</accession>
<dbReference type="AlphaFoldDB" id="A0A1G9ZZZ5"/>
<feature type="transmembrane region" description="Helical" evidence="1">
    <location>
        <begin position="145"/>
        <end position="163"/>
    </location>
</feature>
<feature type="transmembrane region" description="Helical" evidence="1">
    <location>
        <begin position="303"/>
        <end position="325"/>
    </location>
</feature>
<keyword evidence="1" id="KW-0812">Transmembrane</keyword>
<feature type="transmembrane region" description="Helical" evidence="1">
    <location>
        <begin position="119"/>
        <end position="138"/>
    </location>
</feature>
<dbReference type="InterPro" id="IPR018677">
    <property type="entry name" value="DUF2157"/>
</dbReference>
<keyword evidence="1" id="KW-1133">Transmembrane helix</keyword>
<dbReference type="Pfam" id="PF09925">
    <property type="entry name" value="DUF2157"/>
    <property type="match status" value="1"/>
</dbReference>
<feature type="transmembrane region" description="Helical" evidence="1">
    <location>
        <begin position="94"/>
        <end position="113"/>
    </location>
</feature>
<keyword evidence="4" id="KW-1185">Reference proteome</keyword>
<feature type="transmembrane region" description="Helical" evidence="1">
    <location>
        <begin position="66"/>
        <end position="82"/>
    </location>
</feature>
<feature type="transmembrane region" description="Helical" evidence="1">
    <location>
        <begin position="269"/>
        <end position="291"/>
    </location>
</feature>